<evidence type="ECO:0000256" key="5">
    <source>
        <dbReference type="ARBA" id="ARBA00022763"/>
    </source>
</evidence>
<keyword evidence="6" id="KW-0863">Zinc-finger</keyword>
<dbReference type="Pfam" id="PF09740">
    <property type="entry name" value="DUF2043"/>
    <property type="match status" value="1"/>
</dbReference>
<keyword evidence="8" id="KW-0175">Coiled coil</keyword>
<sequence>MQSGDAGLSQTISRLLTNGTDELNGRLLKEVKSSCKADAANVETAFKTVMKNMRRKHSQVRFACVQLCDQLFERSAVFRRLLVGGLGDFLELAIGKAAAGGDVGAAESTAAAAGDPALRSLFPAAFHCAPPAPGEQHGPSEQPAPPSLAATREVPAKARIKELRLDKYRKLREQFDDQSAGVVENLTKLRKCMDIMVPDFEQDAAGCSACADAGHVQPRARPADLYQDFVQSYGLGNLSYTLEITLSTDGLITETPETEPLFDTLRECTALLEKHMPQISLWIESITKADDPDKRAHEMFLKRVIDIKRSADDALSMARDLLRRSKREKRYEDPEQAGKAQSQPQPEDGFDFGAARFGGCDDEVGNQDDDDDDEEVFFEVAPANDASQTAPPGGQPCSDGDAPVERAKPTTPEQHGESEAAAREKEPASPQQDDGDDDDDVKPNRSHLDPETAKLLDQAPIVPYDDDLYFWDKSNITFSSISAHAGLDFHHRFLGDGPSDRTISDEALSGLRRRRVYLSSKLPTEIRPCRAPLPNGMLCPRRDLERCPVHGVIVERDETGTPLSTTDGEAAGSSDQLLPRSTARSRRDDRPAAAVQAWELIEGDVGRAHSLAPTRRKRASALVDIKKPGNQTIQRISKRIKKLTKGSAHSGDPDETEIEAKVRDRNLNRW</sequence>
<dbReference type="PANTHER" id="PTHR28670">
    <property type="entry name" value="UV-STIMULATED SCAFFOLD PROTEIN A"/>
    <property type="match status" value="1"/>
</dbReference>
<dbReference type="Pfam" id="PF20867">
    <property type="entry name" value="UVSSA_N"/>
    <property type="match status" value="1"/>
</dbReference>
<evidence type="ECO:0000256" key="6">
    <source>
        <dbReference type="ARBA" id="ARBA00022771"/>
    </source>
</evidence>
<evidence type="ECO:0000313" key="12">
    <source>
        <dbReference type="EMBL" id="KAL2919819.1"/>
    </source>
</evidence>
<dbReference type="PANTHER" id="PTHR28670:SF1">
    <property type="entry name" value="UV-STIMULATED SCAFFOLD PROTEIN A"/>
    <property type="match status" value="1"/>
</dbReference>
<evidence type="ECO:0000256" key="10">
    <source>
        <dbReference type="SAM" id="MobiDB-lite"/>
    </source>
</evidence>
<evidence type="ECO:0000256" key="8">
    <source>
        <dbReference type="ARBA" id="ARBA00023054"/>
    </source>
</evidence>
<comment type="similarity">
    <text evidence="2">Belongs to the UVSSA family.</text>
</comment>
<protein>
    <recommendedName>
        <fullName evidence="11">UV-stimulated scaffold protein A C-terminal domain-containing protein</fullName>
    </recommendedName>
</protein>
<feature type="compositionally biased region" description="Basic and acidic residues" evidence="10">
    <location>
        <begin position="403"/>
        <end position="427"/>
    </location>
</feature>
<accession>A0ABR4NK71</accession>
<evidence type="ECO:0000256" key="3">
    <source>
        <dbReference type="ARBA" id="ARBA00022454"/>
    </source>
</evidence>
<evidence type="ECO:0000256" key="7">
    <source>
        <dbReference type="ARBA" id="ARBA00022833"/>
    </source>
</evidence>
<keyword evidence="7" id="KW-0862">Zinc</keyword>
<reference evidence="12 13" key="1">
    <citation type="submission" date="2023-09" db="EMBL/GenBank/DDBJ databases">
        <title>Pangenome analysis of Batrachochytrium dendrobatidis and related Chytrids.</title>
        <authorList>
            <person name="Yacoub M.N."/>
            <person name="Stajich J.E."/>
            <person name="James T.Y."/>
        </authorList>
    </citation>
    <scope>NUCLEOTIDE SEQUENCE [LARGE SCALE GENOMIC DNA]</scope>
    <source>
        <strain evidence="12 13">JEL0888</strain>
    </source>
</reference>
<proteinExistence type="inferred from homology"/>
<comment type="caution">
    <text evidence="12">The sequence shown here is derived from an EMBL/GenBank/DDBJ whole genome shotgun (WGS) entry which is preliminary data.</text>
</comment>
<feature type="compositionally biased region" description="Basic and acidic residues" evidence="10">
    <location>
        <begin position="441"/>
        <end position="454"/>
    </location>
</feature>
<evidence type="ECO:0000256" key="1">
    <source>
        <dbReference type="ARBA" id="ARBA00004286"/>
    </source>
</evidence>
<keyword evidence="3" id="KW-0158">Chromosome</keyword>
<feature type="domain" description="UV-stimulated scaffold protein A C-terminal" evidence="11">
    <location>
        <begin position="458"/>
        <end position="564"/>
    </location>
</feature>
<keyword evidence="4" id="KW-0479">Metal-binding</keyword>
<feature type="region of interest" description="Disordered" evidence="10">
    <location>
        <begin position="640"/>
        <end position="670"/>
    </location>
</feature>
<gene>
    <name evidence="12" type="ORF">HK105_200736</name>
</gene>
<comment type="subcellular location">
    <subcellularLocation>
        <location evidence="1">Chromosome</location>
    </subcellularLocation>
</comment>
<evidence type="ECO:0000256" key="2">
    <source>
        <dbReference type="ARBA" id="ARBA00009240"/>
    </source>
</evidence>
<feature type="compositionally biased region" description="Basic and acidic residues" evidence="10">
    <location>
        <begin position="658"/>
        <end position="670"/>
    </location>
</feature>
<dbReference type="InterPro" id="IPR018610">
    <property type="entry name" value="UVSSA"/>
</dbReference>
<dbReference type="Proteomes" id="UP001527925">
    <property type="component" value="Unassembled WGS sequence"/>
</dbReference>
<feature type="region of interest" description="Disordered" evidence="10">
    <location>
        <begin position="325"/>
        <end position="371"/>
    </location>
</feature>
<evidence type="ECO:0000259" key="11">
    <source>
        <dbReference type="Pfam" id="PF09740"/>
    </source>
</evidence>
<feature type="region of interest" description="Disordered" evidence="10">
    <location>
        <begin position="129"/>
        <end position="152"/>
    </location>
</feature>
<dbReference type="InterPro" id="IPR049408">
    <property type="entry name" value="UVSSA_N_a-solenoid_rpt"/>
</dbReference>
<dbReference type="InterPro" id="IPR049431">
    <property type="entry name" value="UVSSA_C"/>
</dbReference>
<evidence type="ECO:0000256" key="4">
    <source>
        <dbReference type="ARBA" id="ARBA00022723"/>
    </source>
</evidence>
<feature type="region of interest" description="Disordered" evidence="10">
    <location>
        <begin position="383"/>
        <end position="454"/>
    </location>
</feature>
<evidence type="ECO:0000256" key="9">
    <source>
        <dbReference type="ARBA" id="ARBA00023204"/>
    </source>
</evidence>
<evidence type="ECO:0000313" key="13">
    <source>
        <dbReference type="Proteomes" id="UP001527925"/>
    </source>
</evidence>
<dbReference type="EMBL" id="JADGIZ020000002">
    <property type="protein sequence ID" value="KAL2919819.1"/>
    <property type="molecule type" value="Genomic_DNA"/>
</dbReference>
<feature type="region of interest" description="Disordered" evidence="10">
    <location>
        <begin position="558"/>
        <end position="590"/>
    </location>
</feature>
<keyword evidence="9" id="KW-0234">DNA repair</keyword>
<name>A0ABR4NK71_9FUNG</name>
<feature type="compositionally biased region" description="Acidic residues" evidence="10">
    <location>
        <begin position="360"/>
        <end position="371"/>
    </location>
</feature>
<organism evidence="12 13">
    <name type="scientific">Polyrhizophydium stewartii</name>
    <dbReference type="NCBI Taxonomy" id="2732419"/>
    <lineage>
        <taxon>Eukaryota</taxon>
        <taxon>Fungi</taxon>
        <taxon>Fungi incertae sedis</taxon>
        <taxon>Chytridiomycota</taxon>
        <taxon>Chytridiomycota incertae sedis</taxon>
        <taxon>Chytridiomycetes</taxon>
        <taxon>Rhizophydiales</taxon>
        <taxon>Rhizophydiales incertae sedis</taxon>
        <taxon>Polyrhizophydium</taxon>
    </lineage>
</organism>
<keyword evidence="5" id="KW-0227">DNA damage</keyword>
<keyword evidence="13" id="KW-1185">Reference proteome</keyword>